<protein>
    <recommendedName>
        <fullName evidence="4">C-type lectin domain-containing protein</fullName>
    </recommendedName>
</protein>
<dbReference type="EMBL" id="JARKIK010000086">
    <property type="protein sequence ID" value="KAK8724330.1"/>
    <property type="molecule type" value="Genomic_DNA"/>
</dbReference>
<dbReference type="InterPro" id="IPR016187">
    <property type="entry name" value="CTDL_fold"/>
</dbReference>
<evidence type="ECO:0000313" key="3">
    <source>
        <dbReference type="Proteomes" id="UP001445076"/>
    </source>
</evidence>
<keyword evidence="3" id="KW-1185">Reference proteome</keyword>
<dbReference type="Proteomes" id="UP001445076">
    <property type="component" value="Unassembled WGS sequence"/>
</dbReference>
<dbReference type="Gene3D" id="3.10.100.10">
    <property type="entry name" value="Mannose-Binding Protein A, subunit A"/>
    <property type="match status" value="1"/>
</dbReference>
<dbReference type="AlphaFoldDB" id="A0AAW0W5Y8"/>
<gene>
    <name evidence="2" type="ORF">OTU49_011331</name>
</gene>
<comment type="caution">
    <text evidence="2">The sequence shown here is derived from an EMBL/GenBank/DDBJ whole genome shotgun (WGS) entry which is preliminary data.</text>
</comment>
<feature type="chain" id="PRO_5043474853" description="C-type lectin domain-containing protein" evidence="1">
    <location>
        <begin position="26"/>
        <end position="180"/>
    </location>
</feature>
<evidence type="ECO:0000256" key="1">
    <source>
        <dbReference type="SAM" id="SignalP"/>
    </source>
</evidence>
<proteinExistence type="predicted"/>
<sequence>TNMGRVQLLVPLALLGFLAIAGVDAQDCPNKFRQVGARCLHVSNAIFEDPTFRPVTWGVGRNLCKNMTDAKWTVDLLSNFDVNFLRLVSLNIHNNYPDLSKGYYIYWIGGEYLNDQWQWLDGTPIDPHSYIWLMNCPRINPTGSHTMLVPAGPGGKRQYANEYGPQNVGPSFICEAKSKK</sequence>
<keyword evidence="1" id="KW-0732">Signal</keyword>
<feature type="signal peptide" evidence="1">
    <location>
        <begin position="1"/>
        <end position="25"/>
    </location>
</feature>
<evidence type="ECO:0008006" key="4">
    <source>
        <dbReference type="Google" id="ProtNLM"/>
    </source>
</evidence>
<accession>A0AAW0W5Y8</accession>
<dbReference type="InterPro" id="IPR016186">
    <property type="entry name" value="C-type_lectin-like/link_sf"/>
</dbReference>
<evidence type="ECO:0000313" key="2">
    <source>
        <dbReference type="EMBL" id="KAK8724330.1"/>
    </source>
</evidence>
<feature type="non-terminal residue" evidence="2">
    <location>
        <position position="1"/>
    </location>
</feature>
<reference evidence="2 3" key="1">
    <citation type="journal article" date="2024" name="BMC Genomics">
        <title>Genome assembly of redclaw crayfish (Cherax quadricarinatus) provides insights into its immune adaptation and hypoxia tolerance.</title>
        <authorList>
            <person name="Liu Z."/>
            <person name="Zheng J."/>
            <person name="Li H."/>
            <person name="Fang K."/>
            <person name="Wang S."/>
            <person name="He J."/>
            <person name="Zhou D."/>
            <person name="Weng S."/>
            <person name="Chi M."/>
            <person name="Gu Z."/>
            <person name="He J."/>
            <person name="Li F."/>
            <person name="Wang M."/>
        </authorList>
    </citation>
    <scope>NUCLEOTIDE SEQUENCE [LARGE SCALE GENOMIC DNA]</scope>
    <source>
        <strain evidence="2">ZL_2023a</strain>
    </source>
</reference>
<organism evidence="2 3">
    <name type="scientific">Cherax quadricarinatus</name>
    <name type="common">Australian red claw crayfish</name>
    <dbReference type="NCBI Taxonomy" id="27406"/>
    <lineage>
        <taxon>Eukaryota</taxon>
        <taxon>Metazoa</taxon>
        <taxon>Ecdysozoa</taxon>
        <taxon>Arthropoda</taxon>
        <taxon>Crustacea</taxon>
        <taxon>Multicrustacea</taxon>
        <taxon>Malacostraca</taxon>
        <taxon>Eumalacostraca</taxon>
        <taxon>Eucarida</taxon>
        <taxon>Decapoda</taxon>
        <taxon>Pleocyemata</taxon>
        <taxon>Astacidea</taxon>
        <taxon>Parastacoidea</taxon>
        <taxon>Parastacidae</taxon>
        <taxon>Cherax</taxon>
    </lineage>
</organism>
<dbReference type="SUPFAM" id="SSF56436">
    <property type="entry name" value="C-type lectin-like"/>
    <property type="match status" value="1"/>
</dbReference>
<name>A0AAW0W5Y8_CHEQU</name>